<gene>
    <name evidence="1" type="ORF">MLD38_010430</name>
</gene>
<comment type="caution">
    <text evidence="1">The sequence shown here is derived from an EMBL/GenBank/DDBJ whole genome shotgun (WGS) entry which is preliminary data.</text>
</comment>
<evidence type="ECO:0000313" key="2">
    <source>
        <dbReference type="Proteomes" id="UP001057402"/>
    </source>
</evidence>
<keyword evidence="2" id="KW-1185">Reference proteome</keyword>
<name>A0ACB9QZU2_9MYRT</name>
<protein>
    <submittedName>
        <fullName evidence="1">Uncharacterized protein</fullName>
    </submittedName>
</protein>
<sequence length="179" mass="20127">MLREAENAYRMLQLSETGSDVYSSNCMIDVYSKRAMLEEARSVFQELKNRGAANEFTYIMMLCLYRRIGRTDKAFQIAKRMRDSGLLKDPMSYNQVLGVYVLDGRIREAVLTFKEMNAAGISPDDSTLRLLRLLLTRCGISKHAVGKMEVSAKRDMNAGIQAYLSALSAIALTDDSETT</sequence>
<reference evidence="2" key="1">
    <citation type="journal article" date="2023" name="Front. Plant Sci.">
        <title>Chromosomal-level genome assembly of Melastoma candidum provides insights into trichome evolution.</title>
        <authorList>
            <person name="Zhong Y."/>
            <person name="Wu W."/>
            <person name="Sun C."/>
            <person name="Zou P."/>
            <person name="Liu Y."/>
            <person name="Dai S."/>
            <person name="Zhou R."/>
        </authorList>
    </citation>
    <scope>NUCLEOTIDE SEQUENCE [LARGE SCALE GENOMIC DNA]</scope>
</reference>
<proteinExistence type="predicted"/>
<accession>A0ACB9QZU2</accession>
<organism evidence="1 2">
    <name type="scientific">Melastoma candidum</name>
    <dbReference type="NCBI Taxonomy" id="119954"/>
    <lineage>
        <taxon>Eukaryota</taxon>
        <taxon>Viridiplantae</taxon>
        <taxon>Streptophyta</taxon>
        <taxon>Embryophyta</taxon>
        <taxon>Tracheophyta</taxon>
        <taxon>Spermatophyta</taxon>
        <taxon>Magnoliopsida</taxon>
        <taxon>eudicotyledons</taxon>
        <taxon>Gunneridae</taxon>
        <taxon>Pentapetalae</taxon>
        <taxon>rosids</taxon>
        <taxon>malvids</taxon>
        <taxon>Myrtales</taxon>
        <taxon>Melastomataceae</taxon>
        <taxon>Melastomatoideae</taxon>
        <taxon>Melastomateae</taxon>
        <taxon>Melastoma</taxon>
    </lineage>
</organism>
<dbReference type="EMBL" id="CM042883">
    <property type="protein sequence ID" value="KAI4372159.1"/>
    <property type="molecule type" value="Genomic_DNA"/>
</dbReference>
<evidence type="ECO:0000313" key="1">
    <source>
        <dbReference type="EMBL" id="KAI4372159.1"/>
    </source>
</evidence>
<dbReference type="Proteomes" id="UP001057402">
    <property type="component" value="Chromosome 4"/>
</dbReference>